<dbReference type="Proteomes" id="UP000230084">
    <property type="component" value="Unassembled WGS sequence"/>
</dbReference>
<dbReference type="AlphaFoldDB" id="A0A2H0RNG5"/>
<name>A0A2H0RNG5_9BACT</name>
<dbReference type="SMART" id="SM00420">
    <property type="entry name" value="HTH_DEOR"/>
    <property type="match status" value="1"/>
</dbReference>
<evidence type="ECO:0000256" key="2">
    <source>
        <dbReference type="ARBA" id="ARBA00023015"/>
    </source>
</evidence>
<sequence>MTQRQEQILKLLVESYIQSAEPVSSSWLAQLPDIGVSSATIRNDLAELEEEGYLVSPHTSAGRIPTDTGYRYYIETFLEQKRRLEREYKQLVDQSRVRNMEVRLRQLCVQLAALTGNAVVFTLGPRHSYTTGISRLFELPEFASADQMRRFSQLMDVMDATMAQLMRRRFDDVCILIGNENPFGEQLSSLFISFDDPSGVHGVVSIIGPTRMNYGYNRALLREVRRLLTN</sequence>
<dbReference type="GO" id="GO:0003677">
    <property type="term" value="F:DNA binding"/>
    <property type="evidence" value="ECO:0007669"/>
    <property type="project" value="InterPro"/>
</dbReference>
<dbReference type="PANTHER" id="PTHR34824:SF1">
    <property type="entry name" value="HEAT-INDUCIBLE TRANSCRIPTION REPRESSOR HRCA"/>
    <property type="match status" value="1"/>
</dbReference>
<keyword evidence="3" id="KW-0346">Stress response</keyword>
<evidence type="ECO:0000313" key="7">
    <source>
        <dbReference type="Proteomes" id="UP000230084"/>
    </source>
</evidence>
<dbReference type="SUPFAM" id="SSF55781">
    <property type="entry name" value="GAF domain-like"/>
    <property type="match status" value="1"/>
</dbReference>
<evidence type="ECO:0000256" key="1">
    <source>
        <dbReference type="ARBA" id="ARBA00022491"/>
    </source>
</evidence>
<evidence type="ECO:0000256" key="3">
    <source>
        <dbReference type="ARBA" id="ARBA00023016"/>
    </source>
</evidence>
<reference evidence="6 7" key="1">
    <citation type="submission" date="2017-09" db="EMBL/GenBank/DDBJ databases">
        <title>Depth-based differentiation of microbial function through sediment-hosted aquifers and enrichment of novel symbionts in the deep terrestrial subsurface.</title>
        <authorList>
            <person name="Probst A.J."/>
            <person name="Ladd B."/>
            <person name="Jarett J.K."/>
            <person name="Geller-Mcgrath D.E."/>
            <person name="Sieber C.M."/>
            <person name="Emerson J.B."/>
            <person name="Anantharaman K."/>
            <person name="Thomas B.C."/>
            <person name="Malmstrom R."/>
            <person name="Stieglmeier M."/>
            <person name="Klingl A."/>
            <person name="Woyke T."/>
            <person name="Ryan C.M."/>
            <person name="Banfield J.F."/>
        </authorList>
    </citation>
    <scope>NUCLEOTIDE SEQUENCE [LARGE SCALE GENOMIC DNA]</scope>
    <source>
        <strain evidence="6">CG10_big_fil_rev_8_21_14_0_10_50_16</strain>
    </source>
</reference>
<dbReference type="InterPro" id="IPR036390">
    <property type="entry name" value="WH_DNA-bd_sf"/>
</dbReference>
<keyword evidence="4" id="KW-0804">Transcription</keyword>
<dbReference type="InterPro" id="IPR036388">
    <property type="entry name" value="WH-like_DNA-bd_sf"/>
</dbReference>
<dbReference type="GO" id="GO:0003700">
    <property type="term" value="F:DNA-binding transcription factor activity"/>
    <property type="evidence" value="ECO:0007669"/>
    <property type="project" value="InterPro"/>
</dbReference>
<dbReference type="Gene3D" id="3.30.450.40">
    <property type="match status" value="1"/>
</dbReference>
<keyword evidence="2" id="KW-0805">Transcription regulation</keyword>
<comment type="caution">
    <text evidence="6">The sequence shown here is derived from an EMBL/GenBank/DDBJ whole genome shotgun (WGS) entry which is preliminary data.</text>
</comment>
<dbReference type="InterPro" id="IPR021153">
    <property type="entry name" value="HrcA_C"/>
</dbReference>
<dbReference type="SUPFAM" id="SSF46785">
    <property type="entry name" value="Winged helix' DNA-binding domain"/>
    <property type="match status" value="1"/>
</dbReference>
<evidence type="ECO:0000313" key="6">
    <source>
        <dbReference type="EMBL" id="PIR47987.1"/>
    </source>
</evidence>
<dbReference type="Pfam" id="PF01628">
    <property type="entry name" value="HrcA"/>
    <property type="match status" value="1"/>
</dbReference>
<evidence type="ECO:0000256" key="4">
    <source>
        <dbReference type="ARBA" id="ARBA00023163"/>
    </source>
</evidence>
<protein>
    <recommendedName>
        <fullName evidence="5">HTH deoR-type domain-containing protein</fullName>
    </recommendedName>
</protein>
<dbReference type="EMBL" id="PCYM01000001">
    <property type="protein sequence ID" value="PIR47987.1"/>
    <property type="molecule type" value="Genomic_DNA"/>
</dbReference>
<proteinExistence type="predicted"/>
<evidence type="ECO:0000259" key="5">
    <source>
        <dbReference type="SMART" id="SM00420"/>
    </source>
</evidence>
<dbReference type="InterPro" id="IPR001034">
    <property type="entry name" value="DeoR_HTH"/>
</dbReference>
<keyword evidence="1" id="KW-0678">Repressor</keyword>
<dbReference type="Gene3D" id="1.10.10.10">
    <property type="entry name" value="Winged helix-like DNA-binding domain superfamily/Winged helix DNA-binding domain"/>
    <property type="match status" value="1"/>
</dbReference>
<organism evidence="6 7">
    <name type="scientific">Candidatus Uhrbacteria bacterium CG10_big_fil_rev_8_21_14_0_10_50_16</name>
    <dbReference type="NCBI Taxonomy" id="1975039"/>
    <lineage>
        <taxon>Bacteria</taxon>
        <taxon>Candidatus Uhriibacteriota</taxon>
    </lineage>
</organism>
<dbReference type="InterPro" id="IPR002571">
    <property type="entry name" value="HrcA"/>
</dbReference>
<dbReference type="PANTHER" id="PTHR34824">
    <property type="entry name" value="HEAT-INDUCIBLE TRANSCRIPTION REPRESSOR HRCA"/>
    <property type="match status" value="1"/>
</dbReference>
<gene>
    <name evidence="6" type="ORF">COV06_01135</name>
</gene>
<dbReference type="Pfam" id="PF08220">
    <property type="entry name" value="HTH_DeoR"/>
    <property type="match status" value="1"/>
</dbReference>
<feature type="domain" description="HTH deoR-type" evidence="5">
    <location>
        <begin position="4"/>
        <end position="63"/>
    </location>
</feature>
<accession>A0A2H0RNG5</accession>
<dbReference type="InterPro" id="IPR029016">
    <property type="entry name" value="GAF-like_dom_sf"/>
</dbReference>
<dbReference type="GO" id="GO:0045892">
    <property type="term" value="P:negative regulation of DNA-templated transcription"/>
    <property type="evidence" value="ECO:0007669"/>
    <property type="project" value="TreeGrafter"/>
</dbReference>